<feature type="domain" description="PH" evidence="2">
    <location>
        <begin position="645"/>
        <end position="853"/>
    </location>
</feature>
<dbReference type="Pfam" id="PF23207">
    <property type="entry name" value="PH_SPO71"/>
    <property type="match status" value="1"/>
</dbReference>
<dbReference type="Pfam" id="PF15404">
    <property type="entry name" value="PH_4"/>
    <property type="match status" value="1"/>
</dbReference>
<dbReference type="Proteomes" id="UP000664534">
    <property type="component" value="Unassembled WGS sequence"/>
</dbReference>
<comment type="caution">
    <text evidence="3">The sequence shown here is derived from an EMBL/GenBank/DDBJ whole genome shotgun (WGS) entry which is preliminary data.</text>
</comment>
<dbReference type="SUPFAM" id="SSF50729">
    <property type="entry name" value="PH domain-like"/>
    <property type="match status" value="2"/>
</dbReference>
<evidence type="ECO:0000313" key="4">
    <source>
        <dbReference type="Proteomes" id="UP000664534"/>
    </source>
</evidence>
<sequence>MTSSQSTEPETPLGSDLELGSYTTLRLAHASAEHIHFTTRRCFIGPIPEGWLKSHRKSWYSRYLLSDYSSRAVTFSAKPGTSHLRQVTGLDGPSASAAFSRSFPQPEDIDEEPEEEDTSPSEDVGEDTEHGSEEDGMSRLEAQSTAVETGHDSPEVHFPNEDPHTPLKRRPTFKDRLSPSRSKNKPSTASFVTAPTKPLRGFKSKMTSLSPVKGPPAASFVTAKENQTPKKTNEQVTKIETNQPIESFDSAKPQPGSSPETPGSVSFPRSGYGDMTIQATNPNSTDALISHGPSDSPGDTSQIIGTKDSTKTHGAGQPQEQQATKGGMVKFNLADQAERRDTRMTFDTRRFGPQRAWKRLRRDQSRPGEIVKMEKMLVRVDSTMQELPPDYDENDSLKTSARVVEKWREFVVVCRESTTDEAEFSIQLYKTRVIPSKEETHVQKHSTHEIPLAHKITHVNLYSSLDKTVVIWVPWKAGTMMYILRTHSAASAVEWYTFIRRSLGEQRITSLQVNVPDLSVTLQLDNPFSEMEASISAPQANNVNDAWMKKTMEAEKAAASTILQRSLKMLENNPEWSNVLEAWLGKEKVGLAWKRYDRLEWVHGANEQKMYGTLAMQRSHELELRPKVHYPTNIKPKGEEAMDEPAPVEGFLIRLTSQKGNVRRLGKMYFKRLYFTTHNQFLCYCRPAKALPPPPPKLALSGNAKVPSAREIVQNTPLIYSVNPYPNKDGEIEWLHQGTAASKERHNEDAYKEAERNTSTMLQAEGYINLSHLVRVQNARRGNSVADENVGQGEDVDFHEEVEDSRQDDGKIDQFDDSRTFELVMKNKLVIRLQAYDETTKKEWIHRLRRLVRYWKIRLAADVDLYKSVRALNLKHLDVDEESEAYIGQYGSKWEVTRSVASPKLFNMCGISCCRAITMAGVLYRKPKRHSTFQRCGVILCQGQLLIFQGTLRKRTGEEVRHIQHERQAAIDLKKCYIYSGLVTEGDLLYQNQTFDSNHPGHHALPRVYLEDGWTSTDEDTMTTFVIWQPQSRSMFMANEQQETGTTRQRLRYVSRLGKPGRSIVFKTRSRAERDHWVMNIGMEIDRLQGGQEIRVVDKN</sequence>
<dbReference type="GO" id="GO:0005628">
    <property type="term" value="C:prospore membrane"/>
    <property type="evidence" value="ECO:0007669"/>
    <property type="project" value="TreeGrafter"/>
</dbReference>
<dbReference type="SMART" id="SM00233">
    <property type="entry name" value="PH"/>
    <property type="match status" value="2"/>
</dbReference>
<dbReference type="PANTHER" id="PTHR28076">
    <property type="entry name" value="SPORULATION-SPECIFIC PROTEIN 71"/>
    <property type="match status" value="1"/>
</dbReference>
<evidence type="ECO:0000313" key="3">
    <source>
        <dbReference type="EMBL" id="CAF9936162.1"/>
    </source>
</evidence>
<dbReference type="InterPro" id="IPR057379">
    <property type="entry name" value="PH_SPO71"/>
</dbReference>
<feature type="compositionally biased region" description="Polar residues" evidence="1">
    <location>
        <begin position="255"/>
        <end position="264"/>
    </location>
</feature>
<feature type="compositionally biased region" description="Basic and acidic residues" evidence="1">
    <location>
        <begin position="127"/>
        <end position="138"/>
    </location>
</feature>
<feature type="compositionally biased region" description="Low complexity" evidence="1">
    <location>
        <begin position="94"/>
        <end position="106"/>
    </location>
</feature>
<feature type="compositionally biased region" description="Polar residues" evidence="1">
    <location>
        <begin position="179"/>
        <end position="193"/>
    </location>
</feature>
<feature type="compositionally biased region" description="Acidic residues" evidence="1">
    <location>
        <begin position="107"/>
        <end position="126"/>
    </location>
</feature>
<dbReference type="InterPro" id="IPR039486">
    <property type="entry name" value="Mug56/Spo71_PH"/>
</dbReference>
<name>A0A8H3G3R9_9LECA</name>
<gene>
    <name evidence="3" type="ORF">IMSHALPRED_010482</name>
</gene>
<dbReference type="AlphaFoldDB" id="A0A8H3G3R9"/>
<feature type="compositionally biased region" description="Polar residues" evidence="1">
    <location>
        <begin position="277"/>
        <end position="287"/>
    </location>
</feature>
<dbReference type="GO" id="GO:1902657">
    <property type="term" value="P:protein localization to prospore membrane"/>
    <property type="evidence" value="ECO:0007669"/>
    <property type="project" value="InterPro"/>
</dbReference>
<evidence type="ECO:0000256" key="1">
    <source>
        <dbReference type="SAM" id="MobiDB-lite"/>
    </source>
</evidence>
<feature type="region of interest" description="Disordered" evidence="1">
    <location>
        <begin position="84"/>
        <end position="326"/>
    </location>
</feature>
<evidence type="ECO:0000259" key="2">
    <source>
        <dbReference type="PROSITE" id="PS50003"/>
    </source>
</evidence>
<proteinExistence type="predicted"/>
<dbReference type="InterPro" id="IPR029217">
    <property type="entry name" value="Spo7_2_N"/>
</dbReference>
<dbReference type="EMBL" id="CAJPDT010000089">
    <property type="protein sequence ID" value="CAF9936162.1"/>
    <property type="molecule type" value="Genomic_DNA"/>
</dbReference>
<organism evidence="3 4">
    <name type="scientific">Imshaugia aleurites</name>
    <dbReference type="NCBI Taxonomy" id="172621"/>
    <lineage>
        <taxon>Eukaryota</taxon>
        <taxon>Fungi</taxon>
        <taxon>Dikarya</taxon>
        <taxon>Ascomycota</taxon>
        <taxon>Pezizomycotina</taxon>
        <taxon>Lecanoromycetes</taxon>
        <taxon>OSLEUM clade</taxon>
        <taxon>Lecanoromycetidae</taxon>
        <taxon>Lecanorales</taxon>
        <taxon>Lecanorineae</taxon>
        <taxon>Parmeliaceae</taxon>
        <taxon>Imshaugia</taxon>
    </lineage>
</organism>
<keyword evidence="4" id="KW-1185">Reference proteome</keyword>
<dbReference type="SMART" id="SM01316">
    <property type="entry name" value="Spo7_2_N"/>
    <property type="match status" value="1"/>
</dbReference>
<dbReference type="OrthoDB" id="5579281at2759"/>
<dbReference type="InterPro" id="IPR001849">
    <property type="entry name" value="PH_domain"/>
</dbReference>
<dbReference type="Pfam" id="PF15407">
    <property type="entry name" value="Spo7_2_N"/>
    <property type="match status" value="1"/>
</dbReference>
<feature type="compositionally biased region" description="Basic and acidic residues" evidence="1">
    <location>
        <begin position="149"/>
        <end position="165"/>
    </location>
</feature>
<accession>A0A8H3G3R9</accession>
<dbReference type="PANTHER" id="PTHR28076:SF1">
    <property type="entry name" value="PROSPORE MEMBRANE ADAPTER PROTEIN SPO71"/>
    <property type="match status" value="1"/>
</dbReference>
<feature type="compositionally biased region" description="Polar residues" evidence="1">
    <location>
        <begin position="234"/>
        <end position="245"/>
    </location>
</feature>
<protein>
    <recommendedName>
        <fullName evidence="2">PH domain-containing protein</fullName>
    </recommendedName>
</protein>
<dbReference type="InterPro" id="IPR040345">
    <property type="entry name" value="Mug56/Spo71"/>
</dbReference>
<reference evidence="3" key="1">
    <citation type="submission" date="2021-03" db="EMBL/GenBank/DDBJ databases">
        <authorList>
            <person name="Tagirdzhanova G."/>
        </authorList>
    </citation>
    <scope>NUCLEOTIDE SEQUENCE</scope>
</reference>
<dbReference type="PROSITE" id="PS50003">
    <property type="entry name" value="PH_DOMAIN"/>
    <property type="match status" value="1"/>
</dbReference>